<feature type="domain" description="Insertion element IS402-like" evidence="2">
    <location>
        <begin position="11"/>
        <end position="83"/>
    </location>
</feature>
<evidence type="ECO:0000259" key="1">
    <source>
        <dbReference type="Pfam" id="PF01609"/>
    </source>
</evidence>
<accession>A0ABT4TWR7</accession>
<keyword evidence="4" id="KW-1185">Reference proteome</keyword>
<dbReference type="PANTHER" id="PTHR30007:SF0">
    <property type="entry name" value="TRANSPOSASE"/>
    <property type="match status" value="1"/>
</dbReference>
<dbReference type="PANTHER" id="PTHR30007">
    <property type="entry name" value="PHP DOMAIN PROTEIN"/>
    <property type="match status" value="1"/>
</dbReference>
<proteinExistence type="predicted"/>
<dbReference type="InterPro" id="IPR025161">
    <property type="entry name" value="IS402-like_dom"/>
</dbReference>
<dbReference type="Pfam" id="PF01609">
    <property type="entry name" value="DDE_Tnp_1"/>
    <property type="match status" value="1"/>
</dbReference>
<feature type="domain" description="Transposase IS4-like" evidence="1">
    <location>
        <begin position="100"/>
        <end position="240"/>
    </location>
</feature>
<sequence>MADRSSYPTDLSDAEWELIAPLVPGPKPGGRPPVHERREIVNALTYWVRAGCARRLLPHDLPPWNTVHHYWRLWSIQGRWEQILHRLHERERVRLGRDPEPSAGVIDSKNARATDRGGLHGYDGAKKVPGIKRHIMVEVLGTLLVACVGPMSTGDRDGARVLLAKAAALLRRLALVWADQGYTGEPLASFAHRVAGVAVHIVRRRDGGFDRTWAPEGRPPPPVPRFAMVPRRWMVERTFA</sequence>
<dbReference type="Pfam" id="PF13340">
    <property type="entry name" value="DUF4096"/>
    <property type="match status" value="1"/>
</dbReference>
<protein>
    <submittedName>
        <fullName evidence="3">IS5 family transposase</fullName>
    </submittedName>
</protein>
<dbReference type="Proteomes" id="UP001527866">
    <property type="component" value="Unassembled WGS sequence"/>
</dbReference>
<evidence type="ECO:0000313" key="3">
    <source>
        <dbReference type="EMBL" id="MDA2809139.1"/>
    </source>
</evidence>
<reference evidence="3 4" key="1">
    <citation type="submission" date="2023-01" db="EMBL/GenBank/DDBJ databases">
        <title>Draft genome sequence of Nocardiopsis sp. RSe5-2 isolated from halophytes.</title>
        <authorList>
            <person name="Duangmal K."/>
            <person name="Chantavorakit T."/>
        </authorList>
    </citation>
    <scope>NUCLEOTIDE SEQUENCE [LARGE SCALE GENOMIC DNA]</scope>
    <source>
        <strain evidence="3 4">RSe5-2</strain>
    </source>
</reference>
<comment type="caution">
    <text evidence="3">The sequence shown here is derived from an EMBL/GenBank/DDBJ whole genome shotgun (WGS) entry which is preliminary data.</text>
</comment>
<dbReference type="NCBIfam" id="NF033580">
    <property type="entry name" value="transpos_IS5_3"/>
    <property type="match status" value="1"/>
</dbReference>
<name>A0ABT4TWR7_9ACTN</name>
<dbReference type="RefSeq" id="WP_270683050.1">
    <property type="nucleotide sequence ID" value="NZ_JAQFWQ010000001.1"/>
</dbReference>
<evidence type="ECO:0000259" key="2">
    <source>
        <dbReference type="Pfam" id="PF13340"/>
    </source>
</evidence>
<dbReference type="EMBL" id="JAQFWQ010000001">
    <property type="protein sequence ID" value="MDA2809139.1"/>
    <property type="molecule type" value="Genomic_DNA"/>
</dbReference>
<dbReference type="InterPro" id="IPR002559">
    <property type="entry name" value="Transposase_11"/>
</dbReference>
<gene>
    <name evidence="3" type="ORF">O4J56_00655</name>
</gene>
<organism evidence="3 4">
    <name type="scientific">Nocardiopsis endophytica</name>
    <dbReference type="NCBI Taxonomy" id="3018445"/>
    <lineage>
        <taxon>Bacteria</taxon>
        <taxon>Bacillati</taxon>
        <taxon>Actinomycetota</taxon>
        <taxon>Actinomycetes</taxon>
        <taxon>Streptosporangiales</taxon>
        <taxon>Nocardiopsidaceae</taxon>
        <taxon>Nocardiopsis</taxon>
    </lineage>
</organism>
<evidence type="ECO:0000313" key="4">
    <source>
        <dbReference type="Proteomes" id="UP001527866"/>
    </source>
</evidence>